<feature type="domain" description="Aldehyde dehydrogenase" evidence="18">
    <location>
        <begin position="1539"/>
        <end position="1998"/>
    </location>
</feature>
<evidence type="ECO:0000256" key="14">
    <source>
        <dbReference type="PROSITE-ProRule" id="PRU10007"/>
    </source>
</evidence>
<dbReference type="Pfam" id="PF12254">
    <property type="entry name" value="DNA_pol_alpha_N"/>
    <property type="match status" value="1"/>
</dbReference>
<dbReference type="InterPro" id="IPR012337">
    <property type="entry name" value="RNaseH-like_sf"/>
</dbReference>
<feature type="active site" evidence="14">
    <location>
        <position position="1775"/>
    </location>
</feature>
<keyword evidence="8" id="KW-0863">Zinc-finger</keyword>
<feature type="region of interest" description="Disordered" evidence="16">
    <location>
        <begin position="56"/>
        <end position="162"/>
    </location>
</feature>
<evidence type="ECO:0000256" key="12">
    <source>
        <dbReference type="ARBA" id="ARBA00023125"/>
    </source>
</evidence>
<dbReference type="SUPFAM" id="SSF56672">
    <property type="entry name" value="DNA/RNA polymerases"/>
    <property type="match status" value="1"/>
</dbReference>
<feature type="compositionally biased region" description="Acidic residues" evidence="16">
    <location>
        <begin position="60"/>
        <end position="69"/>
    </location>
</feature>
<comment type="similarity">
    <text evidence="15">Belongs to the aldehyde dehydrogenase family.</text>
</comment>
<dbReference type="InterPro" id="IPR015088">
    <property type="entry name" value="Znf_DNA-dir_DNA_pol_B_alpha"/>
</dbReference>
<dbReference type="Gene3D" id="3.40.605.10">
    <property type="entry name" value="Aldehyde Dehydrogenase, Chain A, domain 1"/>
    <property type="match status" value="1"/>
</dbReference>
<dbReference type="InterPro" id="IPR029510">
    <property type="entry name" value="Ald_DH_CS_GLU"/>
</dbReference>
<evidence type="ECO:0000256" key="15">
    <source>
        <dbReference type="RuleBase" id="RU003345"/>
    </source>
</evidence>
<dbReference type="InterPro" id="IPR036397">
    <property type="entry name" value="RNaseH_sf"/>
</dbReference>
<gene>
    <name evidence="22" type="primary">POL1_2</name>
    <name evidence="22" type="ORF">HK105_204879</name>
</gene>
<dbReference type="InterPro" id="IPR006134">
    <property type="entry name" value="DNA-dir_DNA_pol_B_multi_dom"/>
</dbReference>
<keyword evidence="23" id="KW-1185">Reference proteome</keyword>
<keyword evidence="5 22" id="KW-0548">Nucleotidyltransferase</keyword>
<dbReference type="PRINTS" id="PR00106">
    <property type="entry name" value="DNAPOLB"/>
</dbReference>
<evidence type="ECO:0000256" key="3">
    <source>
        <dbReference type="ARBA" id="ARBA00012417"/>
    </source>
</evidence>
<dbReference type="InterPro" id="IPR016160">
    <property type="entry name" value="Ald_DH_CS_CYS"/>
</dbReference>
<dbReference type="InterPro" id="IPR023211">
    <property type="entry name" value="DNA_pol_palm_dom_sf"/>
</dbReference>
<dbReference type="EC" id="2.7.7.7" evidence="3"/>
<dbReference type="PROSITE" id="PS00116">
    <property type="entry name" value="DNA_POLYMERASE_B"/>
    <property type="match status" value="1"/>
</dbReference>
<protein>
    <recommendedName>
        <fullName evidence="3">DNA-directed DNA polymerase</fullName>
        <ecNumber evidence="3">2.7.7.7</ecNumber>
    </recommendedName>
</protein>
<evidence type="ECO:0000256" key="6">
    <source>
        <dbReference type="ARBA" id="ARBA00022705"/>
    </source>
</evidence>
<dbReference type="CDD" id="cd05532">
    <property type="entry name" value="POLBc_alpha"/>
    <property type="match status" value="1"/>
</dbReference>
<dbReference type="InterPro" id="IPR016161">
    <property type="entry name" value="Ald_DH/histidinol_DH"/>
</dbReference>
<dbReference type="PROSITE" id="PS00070">
    <property type="entry name" value="ALDEHYDE_DEHYDR_CYS"/>
    <property type="match status" value="1"/>
</dbReference>
<name>A0ABR4N7K2_9FUNG</name>
<evidence type="ECO:0000256" key="4">
    <source>
        <dbReference type="ARBA" id="ARBA00022679"/>
    </source>
</evidence>
<evidence type="ECO:0000259" key="17">
    <source>
        <dbReference type="Pfam" id="PF00136"/>
    </source>
</evidence>
<evidence type="ECO:0000313" key="22">
    <source>
        <dbReference type="EMBL" id="KAL2915478.1"/>
    </source>
</evidence>
<dbReference type="SMART" id="SM00486">
    <property type="entry name" value="POLBc"/>
    <property type="match status" value="1"/>
</dbReference>
<dbReference type="InterPro" id="IPR038256">
    <property type="entry name" value="Pol_alpha_znc_sf"/>
</dbReference>
<feature type="region of interest" description="Disordered" evidence="16">
    <location>
        <begin position="180"/>
        <end position="245"/>
    </location>
</feature>
<feature type="domain" description="DNA polymerase alpha catalytic subunit N-terminal" evidence="21">
    <location>
        <begin position="16"/>
        <end position="81"/>
    </location>
</feature>
<evidence type="ECO:0000256" key="13">
    <source>
        <dbReference type="ARBA" id="ARBA00023242"/>
    </source>
</evidence>
<dbReference type="Proteomes" id="UP001527925">
    <property type="component" value="Unassembled WGS sequence"/>
</dbReference>
<dbReference type="InterPro" id="IPR016162">
    <property type="entry name" value="Ald_DH_N"/>
</dbReference>
<evidence type="ECO:0000256" key="9">
    <source>
        <dbReference type="ARBA" id="ARBA00022833"/>
    </source>
</evidence>
<keyword evidence="10 22" id="KW-0239">DNA-directed DNA polymerase</keyword>
<dbReference type="InterPro" id="IPR042087">
    <property type="entry name" value="DNA_pol_B_thumb"/>
</dbReference>
<dbReference type="InterPro" id="IPR043502">
    <property type="entry name" value="DNA/RNA_pol_sf"/>
</dbReference>
<dbReference type="GO" id="GO:0003887">
    <property type="term" value="F:DNA-directed DNA polymerase activity"/>
    <property type="evidence" value="ECO:0007669"/>
    <property type="project" value="UniProtKB-KW"/>
</dbReference>
<organism evidence="22 23">
    <name type="scientific">Polyrhizophydium stewartii</name>
    <dbReference type="NCBI Taxonomy" id="2732419"/>
    <lineage>
        <taxon>Eukaryota</taxon>
        <taxon>Fungi</taxon>
        <taxon>Fungi incertae sedis</taxon>
        <taxon>Chytridiomycota</taxon>
        <taxon>Chytridiomycota incertae sedis</taxon>
        <taxon>Chytridiomycetes</taxon>
        <taxon>Rhizophydiales</taxon>
        <taxon>Rhizophydiales incertae sedis</taxon>
        <taxon>Polyrhizophydium</taxon>
    </lineage>
</organism>
<evidence type="ECO:0000313" key="23">
    <source>
        <dbReference type="Proteomes" id="UP001527925"/>
    </source>
</evidence>
<dbReference type="CDD" id="cd05776">
    <property type="entry name" value="DNA_polB_alpha_exo"/>
    <property type="match status" value="1"/>
</dbReference>
<dbReference type="Pfam" id="PF00136">
    <property type="entry name" value="DNA_pol_B"/>
    <property type="match status" value="1"/>
</dbReference>
<dbReference type="InterPro" id="IPR006172">
    <property type="entry name" value="DNA-dir_DNA_pol_B"/>
</dbReference>
<sequence length="2002" mass="219651">MSSRRAKAASAREEKLRQLRELRESGRTGLQAYEAKEDTDIFELVTEEEFKARARRNVLEDDFVVDDNGEGYADGGLEDWDNPHTDADSSDADGSGSGGSDEEGGKRKDRAKRSKGSKHGKRKRDKKAAAEAAPAGGSLIDMFNKKAQAPRAARPDAAATSGAAANTDLLASIFDDLDQDAERQAEKRRRVARMQPRAEPSQPLVSPPVLGRRRSTVFDTDEPLAPGSSSPVRASPSRTATAASGFTRKLVKSEFSDGAEALESEPLESEPLVAVKDEDVADANMADADIPPVLPPAMDLAMPEIKVRKLQTPSAKKVKSAASFLPKFEKESAAASTGSGTKGMSAAQAAEAAGCTNWKDVKGAVTLQSSQGESGSSISESSASAQSMCAEDGSLNLYWFDCIEKGDIVYLFGKAFHPVLDRFVSCCVAVKNIQRNLFVLPRATKLDDSGSPTDQPVDMADVYNEFDEIRRKYRITEFASRPVTRKYAFELPNIPSESDYLKVVYPFSQPELPADLKGRTFSHVFGTKTRALELLILKRKLMGPCWLKIENAQISSAVVSWCKFDVTVNDPKSIKVFADSDPAAPKQAPPFVVMSLSLRTVMNHQKQVNEIVAVSALVYSNVSIEGPTKDMTASRFTAIRQLSDIPIPVGFNDLASRQETRPAVHSNERSLLSFLLAVVQRHDPDALVGHNIVDFDLDVLLHRMKSNNVSHWSRIGRLRRTVWPKMQAGAGGTGDSSYAEKQIVAGRLMCDTYRSAQDLIQSKNYSLTTLAASQLKIARPDIDFDKIRGYFWDASKLIEMINHCEFDTYLTFQLLLKLQVLPLTKQLTNLAGNIWARSLTGARAERNEYLLLHEFHNKKYIVPDKTFVNTPIADQNDENADDNAGPAKKGGRRKAAYVGGLVLEPKRGFYDKYVLLLDFNSLYPSIIQEYNICFTTVARTYDDEGDHMPTPPDPAVERGVLPRILGTLVERRRMVKSLMKSPTASPEELAQYDIRQKALKLTANSMYGCLGFAFSRFFAKPLAMLITAKGREILQSTVDLAQKSGLDVIYGDTDSIMIYTNTTKLDEVKAIGHELKKAVNKQYRLLEIEMDGFFQRMLLLKKKKYAAMVAEEKKDGSIVTHLETKGLDLVRRDWCGLSVDASNFVLKQIFSGEDRDDVVERIHQYLSKLGDDARAGQIPMHKFVINKSLTKNPEDYADKNSQPHVQVALQLKARGLSAKIGDTIPYVICIGAAGPIAERARHPDDLTREGSTEKIDIEWYLSNQIHPPVMRLCQPIEGTDSARLANCLGLDASKFRADTAAAGDADSRQGGDVHTLESQISDEERFKDVERWRPRCLHCGESHEFAGLVRIESGGAASGFTCRNAACGLEMPAASLAVQLRAALSGHVRAYLGQGVVCDDPACRTATRTISVYGRRCLAPGCRGAVSLQYSDRALNTQMQYYEALLDPARAAKRIDDLAAGDAAAADAARALLARTAPDARRLARVVDQYLATSARRWVDLGQLFSFALRLAMNTVETVTHKGKEYSLPVGLFINNKFVPSISGNRFHTVDPTHAKPIVELFEADKEDVDAAVKAAKAAYPKWSKTSGEARGLLLFRLADLIERNADLLAEIESLDNGKPVKIARGVDLNLTISCFRYFAGWADKNSGQVTDTKPDQFTYTRHEPIGVVGQIIPWNFPLLMCAWKLAPALACGNTVVMKTSEKTPLSALKLAEYIVEVGFPPGVVNILSGFGPTAGDAIARHSEITKVAFTGSTLTGRKVAIAAAESNLKKTTLELGGKSPNIIFPDADLDLAVQAASTGIFFNSGQVCCAGSRVYVHEDVYDAFVAKFKDHTINVKVGDPFDSTSDVGPIVDDIQFKSVMRYITAGREEGAKIEAGGEQHGEQGYFIKPTLITEVKDSMKIAREEIFGPVLCVLKFKTIEEVIARANDSQYGLAAGVHTKDLSTAIRLAHELQAGTVWVNQYNVFHSQMPFGGFKQSGVGRELGQYALAEYTQIKSVMIKV</sequence>
<comment type="caution">
    <text evidence="22">The sequence shown here is derived from an EMBL/GenBank/DDBJ whole genome shotgun (WGS) entry which is preliminary data.</text>
</comment>
<evidence type="ECO:0000259" key="20">
    <source>
        <dbReference type="Pfam" id="PF08996"/>
    </source>
</evidence>
<evidence type="ECO:0000259" key="19">
    <source>
        <dbReference type="Pfam" id="PF03104"/>
    </source>
</evidence>
<keyword evidence="7" id="KW-0479">Metal-binding</keyword>
<evidence type="ECO:0000256" key="5">
    <source>
        <dbReference type="ARBA" id="ARBA00022695"/>
    </source>
</evidence>
<dbReference type="Gene3D" id="2.40.50.730">
    <property type="match status" value="1"/>
</dbReference>
<keyword evidence="13" id="KW-0539">Nucleus</keyword>
<keyword evidence="4 22" id="KW-0808">Transferase</keyword>
<dbReference type="Gene3D" id="1.10.3200.20">
    <property type="entry name" value="DNA Polymerase alpha, zinc finger"/>
    <property type="match status" value="1"/>
</dbReference>
<feature type="domain" description="DNA-directed DNA polymerase family B exonuclease" evidence="19">
    <location>
        <begin position="523"/>
        <end position="769"/>
    </location>
</feature>
<comment type="similarity">
    <text evidence="2">Belongs to the DNA polymerase type-B family.</text>
</comment>
<dbReference type="Gene3D" id="1.10.287.690">
    <property type="entry name" value="Helix hairpin bin"/>
    <property type="match status" value="1"/>
</dbReference>
<keyword evidence="12" id="KW-0238">DNA-binding</keyword>
<feature type="compositionally biased region" description="Basic and acidic residues" evidence="16">
    <location>
        <begin position="10"/>
        <end position="26"/>
    </location>
</feature>
<evidence type="ECO:0000256" key="1">
    <source>
        <dbReference type="ARBA" id="ARBA00004123"/>
    </source>
</evidence>
<proteinExistence type="inferred from homology"/>
<keyword evidence="6" id="KW-0235">DNA replication</keyword>
<feature type="domain" description="DNA-directed DNA polymerase family B multifunctional" evidence="17">
    <location>
        <begin position="834"/>
        <end position="1276"/>
    </location>
</feature>
<dbReference type="Pfam" id="PF08996">
    <property type="entry name" value="zf-DNA_Pol"/>
    <property type="match status" value="1"/>
</dbReference>
<dbReference type="InterPro" id="IPR016163">
    <property type="entry name" value="Ald_DH_C"/>
</dbReference>
<dbReference type="Gene3D" id="1.10.132.60">
    <property type="entry name" value="DNA polymerase family B, C-terminal domain"/>
    <property type="match status" value="1"/>
</dbReference>
<evidence type="ECO:0000256" key="2">
    <source>
        <dbReference type="ARBA" id="ARBA00005755"/>
    </source>
</evidence>
<evidence type="ECO:0000256" key="10">
    <source>
        <dbReference type="ARBA" id="ARBA00022932"/>
    </source>
</evidence>
<feature type="compositionally biased region" description="Low complexity" evidence="16">
    <location>
        <begin position="233"/>
        <end position="244"/>
    </location>
</feature>
<dbReference type="Gene3D" id="3.40.309.10">
    <property type="entry name" value="Aldehyde Dehydrogenase, Chain A, domain 2"/>
    <property type="match status" value="1"/>
</dbReference>
<dbReference type="PROSITE" id="PS00687">
    <property type="entry name" value="ALDEHYDE_DEHYDR_GLU"/>
    <property type="match status" value="1"/>
</dbReference>
<accession>A0ABR4N7K2</accession>
<dbReference type="Pfam" id="PF00171">
    <property type="entry name" value="Aldedh"/>
    <property type="match status" value="1"/>
</dbReference>
<feature type="compositionally biased region" description="Low complexity" evidence="16">
    <location>
        <begin position="145"/>
        <end position="162"/>
    </location>
</feature>
<dbReference type="PANTHER" id="PTHR45861:SF1">
    <property type="entry name" value="DNA POLYMERASE ALPHA CATALYTIC SUBUNIT"/>
    <property type="match status" value="1"/>
</dbReference>
<evidence type="ECO:0000259" key="21">
    <source>
        <dbReference type="Pfam" id="PF12254"/>
    </source>
</evidence>
<feature type="domain" description="Zinc finger DNA-directed DNA polymerase family B alpha" evidence="20">
    <location>
        <begin position="1318"/>
        <end position="1505"/>
    </location>
</feature>
<dbReference type="InterPro" id="IPR045846">
    <property type="entry name" value="POLBc_alpha"/>
</dbReference>
<keyword evidence="9" id="KW-0862">Zinc</keyword>
<dbReference type="InterPro" id="IPR017964">
    <property type="entry name" value="DNA-dir_DNA_pol_B_CS"/>
</dbReference>
<feature type="compositionally biased region" description="Basic residues" evidence="16">
    <location>
        <begin position="107"/>
        <end position="126"/>
    </location>
</feature>
<dbReference type="InterPro" id="IPR015590">
    <property type="entry name" value="Aldehyde_DH_dom"/>
</dbReference>
<dbReference type="Gene3D" id="3.30.70.2820">
    <property type="match status" value="1"/>
</dbReference>
<evidence type="ECO:0000256" key="16">
    <source>
        <dbReference type="SAM" id="MobiDB-lite"/>
    </source>
</evidence>
<evidence type="ECO:0000256" key="7">
    <source>
        <dbReference type="ARBA" id="ARBA00022723"/>
    </source>
</evidence>
<dbReference type="NCBIfam" id="TIGR00592">
    <property type="entry name" value="pol2"/>
    <property type="match status" value="1"/>
</dbReference>
<dbReference type="SUPFAM" id="SSF53720">
    <property type="entry name" value="ALDH-like"/>
    <property type="match status" value="1"/>
</dbReference>
<feature type="region of interest" description="Disordered" evidence="16">
    <location>
        <begin position="1"/>
        <end position="34"/>
    </location>
</feature>
<reference evidence="22 23" key="1">
    <citation type="submission" date="2023-09" db="EMBL/GenBank/DDBJ databases">
        <title>Pangenome analysis of Batrachochytrium dendrobatidis and related Chytrids.</title>
        <authorList>
            <person name="Yacoub M.N."/>
            <person name="Stajich J.E."/>
            <person name="James T.Y."/>
        </authorList>
    </citation>
    <scope>NUCLEOTIDE SEQUENCE [LARGE SCALE GENOMIC DNA]</scope>
    <source>
        <strain evidence="22 23">JEL0888</strain>
    </source>
</reference>
<dbReference type="Gene3D" id="3.90.1600.10">
    <property type="entry name" value="Palm domain of DNA polymerase"/>
    <property type="match status" value="1"/>
</dbReference>
<dbReference type="Gene3D" id="6.10.10.100">
    <property type="match status" value="1"/>
</dbReference>
<evidence type="ECO:0000256" key="8">
    <source>
        <dbReference type="ARBA" id="ARBA00022771"/>
    </source>
</evidence>
<dbReference type="CDD" id="cd07091">
    <property type="entry name" value="ALDH_F1-2_Ald2-like"/>
    <property type="match status" value="1"/>
</dbReference>
<evidence type="ECO:0000256" key="11">
    <source>
        <dbReference type="ARBA" id="ARBA00023002"/>
    </source>
</evidence>
<dbReference type="EMBL" id="JADGIZ020000023">
    <property type="protein sequence ID" value="KAL2915478.1"/>
    <property type="molecule type" value="Genomic_DNA"/>
</dbReference>
<keyword evidence="11 15" id="KW-0560">Oxidoreductase</keyword>
<dbReference type="Pfam" id="PF03104">
    <property type="entry name" value="DNA_pol_B_exo1"/>
    <property type="match status" value="1"/>
</dbReference>
<evidence type="ECO:0000259" key="18">
    <source>
        <dbReference type="Pfam" id="PF00171"/>
    </source>
</evidence>
<comment type="subcellular location">
    <subcellularLocation>
        <location evidence="1">Nucleus</location>
    </subcellularLocation>
</comment>
<dbReference type="InterPro" id="IPR006133">
    <property type="entry name" value="DNA-dir_DNA_pol_B_exonuc"/>
</dbReference>
<dbReference type="Gene3D" id="3.30.420.10">
    <property type="entry name" value="Ribonuclease H-like superfamily/Ribonuclease H"/>
    <property type="match status" value="1"/>
</dbReference>
<dbReference type="InterPro" id="IPR024647">
    <property type="entry name" value="DNA_pol_a_cat_su_N"/>
</dbReference>
<dbReference type="PANTHER" id="PTHR45861">
    <property type="entry name" value="DNA POLYMERASE ALPHA CATALYTIC SUBUNIT"/>
    <property type="match status" value="1"/>
</dbReference>
<dbReference type="SUPFAM" id="SSF53098">
    <property type="entry name" value="Ribonuclease H-like"/>
    <property type="match status" value="1"/>
</dbReference>